<dbReference type="PANTHER" id="PTHR42059:SF1">
    <property type="entry name" value="TNT DOMAIN-CONTAINING PROTEIN"/>
    <property type="match status" value="1"/>
</dbReference>
<evidence type="ECO:0000313" key="3">
    <source>
        <dbReference type="Proteomes" id="UP000570493"/>
    </source>
</evidence>
<dbReference type="EMBL" id="JABBMT010000029">
    <property type="protein sequence ID" value="NMM42146.1"/>
    <property type="molecule type" value="Genomic_DNA"/>
</dbReference>
<comment type="caution">
    <text evidence="2">The sequence shown here is derived from an EMBL/GenBank/DDBJ whole genome shotgun (WGS) entry which is preliminary data.</text>
</comment>
<reference evidence="2" key="1">
    <citation type="submission" date="2020-04" db="EMBL/GenBank/DDBJ databases">
        <title>Genome Sequencing for Pseudoaltermonas arctica.</title>
        <authorList>
            <person name="Elkins N.S."/>
        </authorList>
    </citation>
    <scope>NUCLEOTIDE SEQUENCE [LARGE SCALE GENOMIC DNA]</scope>
    <source>
        <strain evidence="2">NEC-BIFX-2020_0012</strain>
    </source>
</reference>
<feature type="domain" description="TNT" evidence="1">
    <location>
        <begin position="3"/>
        <end position="98"/>
    </location>
</feature>
<keyword evidence="3" id="KW-1185">Reference proteome</keyword>
<name>A0A7Y0DV35_9GAMM</name>
<proteinExistence type="predicted"/>
<dbReference type="GO" id="GO:0050135">
    <property type="term" value="F:NADP+ nucleosidase activity"/>
    <property type="evidence" value="ECO:0007669"/>
    <property type="project" value="InterPro"/>
</dbReference>
<organism evidence="2 3">
    <name type="scientific">Pseudoalteromonas arctica</name>
    <dbReference type="NCBI Taxonomy" id="394751"/>
    <lineage>
        <taxon>Bacteria</taxon>
        <taxon>Pseudomonadati</taxon>
        <taxon>Pseudomonadota</taxon>
        <taxon>Gammaproteobacteria</taxon>
        <taxon>Alteromonadales</taxon>
        <taxon>Pseudoalteromonadaceae</taxon>
        <taxon>Pseudoalteromonas</taxon>
    </lineage>
</organism>
<evidence type="ECO:0000259" key="1">
    <source>
        <dbReference type="Pfam" id="PF14021"/>
    </source>
</evidence>
<accession>A0A7Y0DV35</accession>
<sequence length="101" mass="11100">MMIPGQKIDRYGGWVDETGFRDRGNYFSDVGVPFENRALPPETLDSAYHQYEVLEAFEVEAGPIAPWFGEPGGATQYFAPKSEGGTDGLIASGKIKRITKV</sequence>
<dbReference type="InterPro" id="IPR025331">
    <property type="entry name" value="TNT"/>
</dbReference>
<dbReference type="PANTHER" id="PTHR42059">
    <property type="entry name" value="TNT DOMAIN-CONTAINING PROTEIN"/>
    <property type="match status" value="1"/>
</dbReference>
<dbReference type="Proteomes" id="UP000570493">
    <property type="component" value="Unassembled WGS sequence"/>
</dbReference>
<dbReference type="InterPro" id="IPR053024">
    <property type="entry name" value="Fungal_surface_NADase"/>
</dbReference>
<dbReference type="AlphaFoldDB" id="A0A7Y0DV35"/>
<evidence type="ECO:0000313" key="2">
    <source>
        <dbReference type="EMBL" id="NMM42146.1"/>
    </source>
</evidence>
<gene>
    <name evidence="2" type="ORF">HHO47_15295</name>
</gene>
<protein>
    <submittedName>
        <fullName evidence="2">TNT domain-containing protein</fullName>
    </submittedName>
</protein>
<dbReference type="RefSeq" id="WP_169021081.1">
    <property type="nucleotide sequence ID" value="NZ_JABBMT010000029.1"/>
</dbReference>
<dbReference type="Pfam" id="PF14021">
    <property type="entry name" value="TNT"/>
    <property type="match status" value="1"/>
</dbReference>